<keyword evidence="5" id="KW-1185">Reference proteome</keyword>
<feature type="domain" description="J" evidence="3">
    <location>
        <begin position="1"/>
        <end position="71"/>
    </location>
</feature>
<dbReference type="Gene3D" id="1.10.287.110">
    <property type="entry name" value="DnaJ domain"/>
    <property type="match status" value="1"/>
</dbReference>
<organism evidence="4 5">
    <name type="scientific">Cronartium quercuum f. sp. fusiforme G11</name>
    <dbReference type="NCBI Taxonomy" id="708437"/>
    <lineage>
        <taxon>Eukaryota</taxon>
        <taxon>Fungi</taxon>
        <taxon>Dikarya</taxon>
        <taxon>Basidiomycota</taxon>
        <taxon>Pucciniomycotina</taxon>
        <taxon>Pucciniomycetes</taxon>
        <taxon>Pucciniales</taxon>
        <taxon>Coleosporiaceae</taxon>
        <taxon>Cronartium</taxon>
    </lineage>
</organism>
<dbReference type="PRINTS" id="PR00625">
    <property type="entry name" value="JDOMAIN"/>
</dbReference>
<dbReference type="CDD" id="cd06257">
    <property type="entry name" value="DnaJ"/>
    <property type="match status" value="1"/>
</dbReference>
<dbReference type="SMART" id="SM00271">
    <property type="entry name" value="DnaJ"/>
    <property type="match status" value="1"/>
</dbReference>
<evidence type="ECO:0000313" key="4">
    <source>
        <dbReference type="EMBL" id="KAG0143769.1"/>
    </source>
</evidence>
<dbReference type="InterPro" id="IPR056453">
    <property type="entry name" value="HTH_DNAJC9"/>
</dbReference>
<feature type="compositionally biased region" description="Basic and acidic residues" evidence="2">
    <location>
        <begin position="227"/>
        <end position="241"/>
    </location>
</feature>
<gene>
    <name evidence="4" type="ORF">CROQUDRAFT_9250</name>
</gene>
<dbReference type="Proteomes" id="UP000886653">
    <property type="component" value="Unassembled WGS sequence"/>
</dbReference>
<dbReference type="OrthoDB" id="110024at2759"/>
<reference evidence="4" key="1">
    <citation type="submission" date="2013-11" db="EMBL/GenBank/DDBJ databases">
        <title>Genome sequence of the fusiform rust pathogen reveals effectors for host alternation and coevolution with pine.</title>
        <authorList>
            <consortium name="DOE Joint Genome Institute"/>
            <person name="Smith K."/>
            <person name="Pendleton A."/>
            <person name="Kubisiak T."/>
            <person name="Anderson C."/>
            <person name="Salamov A."/>
            <person name="Aerts A."/>
            <person name="Riley R."/>
            <person name="Clum A."/>
            <person name="Lindquist E."/>
            <person name="Ence D."/>
            <person name="Campbell M."/>
            <person name="Kronenberg Z."/>
            <person name="Feau N."/>
            <person name="Dhillon B."/>
            <person name="Hamelin R."/>
            <person name="Burleigh J."/>
            <person name="Smith J."/>
            <person name="Yandell M."/>
            <person name="Nelson C."/>
            <person name="Grigoriev I."/>
            <person name="Davis J."/>
        </authorList>
    </citation>
    <scope>NUCLEOTIDE SEQUENCE</scope>
    <source>
        <strain evidence="4">G11</strain>
    </source>
</reference>
<evidence type="ECO:0000256" key="1">
    <source>
        <dbReference type="SAM" id="Coils"/>
    </source>
</evidence>
<feature type="compositionally biased region" description="Basic and acidic residues" evidence="2">
    <location>
        <begin position="263"/>
        <end position="274"/>
    </location>
</feature>
<dbReference type="InterPro" id="IPR052594">
    <property type="entry name" value="J_domain-containing_protein"/>
</dbReference>
<dbReference type="GO" id="GO:0031072">
    <property type="term" value="F:heat shock protein binding"/>
    <property type="evidence" value="ECO:0007669"/>
    <property type="project" value="TreeGrafter"/>
</dbReference>
<dbReference type="InterPro" id="IPR036869">
    <property type="entry name" value="J_dom_sf"/>
</dbReference>
<dbReference type="PANTHER" id="PTHR44144">
    <property type="entry name" value="DNAJ HOMOLOG SUBFAMILY C MEMBER 9"/>
    <property type="match status" value="1"/>
</dbReference>
<evidence type="ECO:0000256" key="2">
    <source>
        <dbReference type="SAM" id="MobiDB-lite"/>
    </source>
</evidence>
<accession>A0A9P6T9N2</accession>
<dbReference type="EMBL" id="MU167311">
    <property type="protein sequence ID" value="KAG0143769.1"/>
    <property type="molecule type" value="Genomic_DNA"/>
</dbReference>
<dbReference type="Pfam" id="PF23302">
    <property type="entry name" value="HTH_DNAJC9"/>
    <property type="match status" value="1"/>
</dbReference>
<feature type="region of interest" description="Disordered" evidence="2">
    <location>
        <begin position="227"/>
        <end position="303"/>
    </location>
</feature>
<sequence length="303" mass="35387">LYEILLIKPTATINEIKTSYKKLALKYHPDKLPINATSEVILLNKEKFEKIGLAYTILSDPKKRERYDKFGKTDGFLNDDDMGDMDWSDYFKELWSGMVNSTTIEEFTKKYQGSEEEVNDIKENYHKSEGNLEIILENLMCHQNSDEKRIIELIDSLIKKGELDSTKTWIKTKNDEKAIKKRQKISKKEESEAKKLLHELGLNNNQENDLKSLILNRSKERHETLIDKLESKIKKEQDKNKKSTKKRNSNQEDLEVEIGPTEEEFKKIQDQIESRRKKPLTNSEQPSTSTSSKSRPKKKTKTS</sequence>
<evidence type="ECO:0000313" key="5">
    <source>
        <dbReference type="Proteomes" id="UP000886653"/>
    </source>
</evidence>
<keyword evidence="1" id="KW-0175">Coiled coil</keyword>
<feature type="compositionally biased region" description="Basic residues" evidence="2">
    <location>
        <begin position="294"/>
        <end position="303"/>
    </location>
</feature>
<dbReference type="PROSITE" id="PS50076">
    <property type="entry name" value="DNAJ_2"/>
    <property type="match status" value="1"/>
</dbReference>
<feature type="coiled-coil region" evidence="1">
    <location>
        <begin position="104"/>
        <end position="131"/>
    </location>
</feature>
<dbReference type="GO" id="GO:0005634">
    <property type="term" value="C:nucleus"/>
    <property type="evidence" value="ECO:0007669"/>
    <property type="project" value="TreeGrafter"/>
</dbReference>
<feature type="compositionally biased region" description="Acidic residues" evidence="2">
    <location>
        <begin position="252"/>
        <end position="262"/>
    </location>
</feature>
<dbReference type="GO" id="GO:0005737">
    <property type="term" value="C:cytoplasm"/>
    <property type="evidence" value="ECO:0007669"/>
    <property type="project" value="TreeGrafter"/>
</dbReference>
<feature type="non-terminal residue" evidence="4">
    <location>
        <position position="1"/>
    </location>
</feature>
<feature type="non-terminal residue" evidence="4">
    <location>
        <position position="303"/>
    </location>
</feature>
<dbReference type="InterPro" id="IPR001623">
    <property type="entry name" value="DnaJ_domain"/>
</dbReference>
<protein>
    <recommendedName>
        <fullName evidence="3">J domain-containing protein</fullName>
    </recommendedName>
</protein>
<proteinExistence type="predicted"/>
<name>A0A9P6T9N2_9BASI</name>
<dbReference type="AlphaFoldDB" id="A0A9P6T9N2"/>
<dbReference type="SUPFAM" id="SSF46565">
    <property type="entry name" value="Chaperone J-domain"/>
    <property type="match status" value="1"/>
</dbReference>
<evidence type="ECO:0000259" key="3">
    <source>
        <dbReference type="PROSITE" id="PS50076"/>
    </source>
</evidence>
<dbReference type="PANTHER" id="PTHR44144:SF1">
    <property type="entry name" value="DNAJ HOMOLOG SUBFAMILY C MEMBER 9"/>
    <property type="match status" value="1"/>
</dbReference>
<dbReference type="Pfam" id="PF00226">
    <property type="entry name" value="DnaJ"/>
    <property type="match status" value="1"/>
</dbReference>
<comment type="caution">
    <text evidence="4">The sequence shown here is derived from an EMBL/GenBank/DDBJ whole genome shotgun (WGS) entry which is preliminary data.</text>
</comment>